<organism evidence="1 2">
    <name type="scientific">Stutzerimonas stutzeri (strain A1501)</name>
    <name type="common">Pseudomonas stutzeri</name>
    <dbReference type="NCBI Taxonomy" id="379731"/>
    <lineage>
        <taxon>Bacteria</taxon>
        <taxon>Pseudomonadati</taxon>
        <taxon>Pseudomonadota</taxon>
        <taxon>Gammaproteobacteria</taxon>
        <taxon>Pseudomonadales</taxon>
        <taxon>Pseudomonadaceae</taxon>
        <taxon>Stutzerimonas</taxon>
    </lineage>
</organism>
<gene>
    <name evidence="1" type="ordered locus">PST_2965</name>
</gene>
<dbReference type="KEGG" id="psa:PST_2965"/>
<protein>
    <submittedName>
        <fullName evidence="1">Uncharacterized protein</fullName>
    </submittedName>
</protein>
<dbReference type="AlphaFoldDB" id="A4VNR0"/>
<proteinExistence type="predicted"/>
<dbReference type="Proteomes" id="UP000000233">
    <property type="component" value="Chromosome"/>
</dbReference>
<dbReference type="HOGENOM" id="CLU_2846601_0_0_6"/>
<name>A4VNR0_STUS1</name>
<evidence type="ECO:0000313" key="1">
    <source>
        <dbReference type="EMBL" id="ABP80611.1"/>
    </source>
</evidence>
<keyword evidence="2" id="KW-1185">Reference proteome</keyword>
<dbReference type="EMBL" id="CP000304">
    <property type="protein sequence ID" value="ABP80611.1"/>
    <property type="molecule type" value="Genomic_DNA"/>
</dbReference>
<sequence length="65" mass="7428">MPLFALHALGGGIAPVSFLIPRFLDLDQSLRVPGIGILRPLTRVNFFPVARVYLEPIEQRIRFRR</sequence>
<evidence type="ECO:0000313" key="2">
    <source>
        <dbReference type="Proteomes" id="UP000000233"/>
    </source>
</evidence>
<reference evidence="1 2" key="1">
    <citation type="journal article" date="2008" name="Proc. Natl. Acad. Sci. U.S.A.">
        <title>Nitrogen fixation island and rhizosphere competence traits in the genome of root-associated Pseudomonas stutzeri A1501.</title>
        <authorList>
            <person name="Yan Y."/>
            <person name="Yang J."/>
            <person name="Dou Y."/>
            <person name="Chen M."/>
            <person name="Ping S."/>
            <person name="Peng J."/>
            <person name="Lu W."/>
            <person name="Zhang W."/>
            <person name="Yao Z."/>
            <person name="Li H."/>
            <person name="Liu W."/>
            <person name="He S."/>
            <person name="Geng L."/>
            <person name="Zhang X."/>
            <person name="Yang F."/>
            <person name="Yu H."/>
            <person name="Zhan Y."/>
            <person name="Li D."/>
            <person name="Lin Z."/>
            <person name="Wang Y."/>
            <person name="Elmerich C."/>
            <person name="Lin M."/>
            <person name="Jin Q."/>
        </authorList>
    </citation>
    <scope>NUCLEOTIDE SEQUENCE [LARGE SCALE GENOMIC DNA]</scope>
    <source>
        <strain evidence="1 2">A1501</strain>
    </source>
</reference>
<accession>A4VNR0</accession>